<keyword evidence="2" id="KW-1133">Transmembrane helix</keyword>
<protein>
    <submittedName>
        <fullName evidence="4">Sushi domain-containing protein</fullName>
    </submittedName>
</protein>
<feature type="coiled-coil region" evidence="1">
    <location>
        <begin position="571"/>
        <end position="598"/>
    </location>
</feature>
<dbReference type="WBParaSite" id="maker-uti_cns_0000416-snap-gene-0.2-mRNA-1">
    <property type="protein sequence ID" value="maker-uti_cns_0000416-snap-gene-0.2-mRNA-1"/>
    <property type="gene ID" value="maker-uti_cns_0000416-snap-gene-0.2"/>
</dbReference>
<keyword evidence="1" id="KW-0175">Coiled coil</keyword>
<evidence type="ECO:0000256" key="1">
    <source>
        <dbReference type="SAM" id="Coils"/>
    </source>
</evidence>
<feature type="transmembrane region" description="Helical" evidence="2">
    <location>
        <begin position="58"/>
        <end position="75"/>
    </location>
</feature>
<feature type="transmembrane region" description="Helical" evidence="2">
    <location>
        <begin position="551"/>
        <end position="572"/>
    </location>
</feature>
<name>A0A1I8G0H6_9PLAT</name>
<keyword evidence="3" id="KW-1185">Reference proteome</keyword>
<organism evidence="3 4">
    <name type="scientific">Macrostomum lignano</name>
    <dbReference type="NCBI Taxonomy" id="282301"/>
    <lineage>
        <taxon>Eukaryota</taxon>
        <taxon>Metazoa</taxon>
        <taxon>Spiralia</taxon>
        <taxon>Lophotrochozoa</taxon>
        <taxon>Platyhelminthes</taxon>
        <taxon>Rhabditophora</taxon>
        <taxon>Macrostomorpha</taxon>
        <taxon>Macrostomida</taxon>
        <taxon>Macrostomidae</taxon>
        <taxon>Macrostomum</taxon>
    </lineage>
</organism>
<keyword evidence="2" id="KW-0472">Membrane</keyword>
<proteinExistence type="predicted"/>
<sequence>IVIYLPADALVTGVGGATACCSYAAFSLALWLAGSLALSDRIFSAATGFSKLMASMRLLLLAFMGLACHLVRAASSSCLSASPGWQMRYEQDLGVCHYFRAAGSRQQVNFSTAESWCRDATSVSNLASIRLVRLSTDQQRTLVVRALTQVGIGYSNLWTEAQLDKPLLLGHRSEVTELKSVACNSSLAVKFTGHVIPAADGSYKVNSVFSAVTLDNLGTTVCEYDVPRCDMSTASNFNWTRMQPDVDPIADGRIVKAACAPGFFRTSEVDGTPDSLIRNRYRCDHVSSASSIGTANLVAMNNTVVDHCKPMSCQGSVLLNLNLQVDFKETYRNRIDPNREYLFGESIPVECKTGYVKITNRTDINSTIDCRQNALKPNEGQWDPIFCTPVGCNKSAMSGAYDYNTMQMYKAYDRLKDRTYTSSETHMFPYYPNTVYVRCSTPGQFFRDRKYDKTFQCNLVPNSTIEATWSPVEGTLESSMQCQPITCLTNELVAMSYRATIQDYLTKGNFNSSVTLTDDTGLETKMSAAIDATSGKKFVPEPKEAGSAQSLGATVIVILVVFFTLIVVLDIATLSRDIKLLKQNIRRLKLKASMKKND</sequence>
<feature type="transmembrane region" description="Helical" evidence="2">
    <location>
        <begin position="14"/>
        <end position="38"/>
    </location>
</feature>
<reference evidence="4" key="1">
    <citation type="submission" date="2016-11" db="UniProtKB">
        <authorList>
            <consortium name="WormBaseParasite"/>
        </authorList>
    </citation>
    <scope>IDENTIFICATION</scope>
</reference>
<dbReference type="AlphaFoldDB" id="A0A1I8G0H6"/>
<evidence type="ECO:0000313" key="4">
    <source>
        <dbReference type="WBParaSite" id="maker-uti_cns_0000416-snap-gene-0.2-mRNA-1"/>
    </source>
</evidence>
<accession>A0A1I8G0H6</accession>
<keyword evidence="2" id="KW-0812">Transmembrane</keyword>
<dbReference type="Proteomes" id="UP000095280">
    <property type="component" value="Unplaced"/>
</dbReference>
<evidence type="ECO:0000256" key="2">
    <source>
        <dbReference type="SAM" id="Phobius"/>
    </source>
</evidence>
<evidence type="ECO:0000313" key="3">
    <source>
        <dbReference type="Proteomes" id="UP000095280"/>
    </source>
</evidence>